<sequence>MAINSAQEVRIGSGIYLGKGWVLTASHVVGNRWQVPLVSIAGKRLPARIVKQEPFEASDLTLLAIDDHDLAPEIRTLRIDLCKTPPTPGERVISVTPEQEVATEILSPIWLPQDARKFDTLIKDVASTGNSGSGIFDADAQCLLGIVSRKISQSFQPPAGSGQQPVIFDLAKYFVPAARIAEFIPAGLLETSP</sequence>
<accession>A0ABS5GAS5</accession>
<dbReference type="InterPro" id="IPR009003">
    <property type="entry name" value="Peptidase_S1_PA"/>
</dbReference>
<dbReference type="Gene3D" id="2.40.10.120">
    <property type="match status" value="1"/>
</dbReference>
<comment type="caution">
    <text evidence="1">The sequence shown here is derived from an EMBL/GenBank/DDBJ whole genome shotgun (WGS) entry which is preliminary data.</text>
</comment>
<keyword evidence="2" id="KW-1185">Reference proteome</keyword>
<dbReference type="EMBL" id="JAFCLK010000021">
    <property type="protein sequence ID" value="MBR1138427.1"/>
    <property type="molecule type" value="Genomic_DNA"/>
</dbReference>
<name>A0ABS5GAS5_9BRAD</name>
<dbReference type="Proteomes" id="UP001314635">
    <property type="component" value="Unassembled WGS sequence"/>
</dbReference>
<evidence type="ECO:0000313" key="2">
    <source>
        <dbReference type="Proteomes" id="UP001314635"/>
    </source>
</evidence>
<dbReference type="SUPFAM" id="SSF50494">
    <property type="entry name" value="Trypsin-like serine proteases"/>
    <property type="match status" value="1"/>
</dbReference>
<evidence type="ECO:0000313" key="1">
    <source>
        <dbReference type="EMBL" id="MBR1138427.1"/>
    </source>
</evidence>
<gene>
    <name evidence="1" type="ORF">JQ619_21905</name>
</gene>
<reference evidence="2" key="1">
    <citation type="journal article" date="2021" name="ISME J.">
        <title>Evolutionary origin and ecological implication of a unique nif island in free-living Bradyrhizobium lineages.</title>
        <authorList>
            <person name="Tao J."/>
        </authorList>
    </citation>
    <scope>NUCLEOTIDE SEQUENCE [LARGE SCALE GENOMIC DNA]</scope>
    <source>
        <strain evidence="2">SZCCT0094</strain>
    </source>
</reference>
<dbReference type="Pfam" id="PF13365">
    <property type="entry name" value="Trypsin_2"/>
    <property type="match status" value="1"/>
</dbReference>
<proteinExistence type="predicted"/>
<organism evidence="1 2">
    <name type="scientific">Bradyrhizobium denitrificans</name>
    <dbReference type="NCBI Taxonomy" id="2734912"/>
    <lineage>
        <taxon>Bacteria</taxon>
        <taxon>Pseudomonadati</taxon>
        <taxon>Pseudomonadota</taxon>
        <taxon>Alphaproteobacteria</taxon>
        <taxon>Hyphomicrobiales</taxon>
        <taxon>Nitrobacteraceae</taxon>
        <taxon>Bradyrhizobium</taxon>
    </lineage>
</organism>
<protein>
    <submittedName>
        <fullName evidence="1">Trypsin-like peptidase domain-containing protein</fullName>
    </submittedName>
</protein>